<evidence type="ECO:0000313" key="2">
    <source>
        <dbReference type="EMBL" id="MBD8527410.1"/>
    </source>
</evidence>
<dbReference type="Pfam" id="PF01564">
    <property type="entry name" value="Spermine_synth"/>
    <property type="match status" value="1"/>
</dbReference>
<evidence type="ECO:0008006" key="4">
    <source>
        <dbReference type="Google" id="ProtNLM"/>
    </source>
</evidence>
<protein>
    <recommendedName>
        <fullName evidence="4">Spermidine synthase</fullName>
    </recommendedName>
</protein>
<evidence type="ECO:0000256" key="1">
    <source>
        <dbReference type="ARBA" id="ARBA00023115"/>
    </source>
</evidence>
<gene>
    <name evidence="2" type="ORF">IFO71_16830</name>
</gene>
<dbReference type="InterPro" id="IPR029063">
    <property type="entry name" value="SAM-dependent_MTases_sf"/>
</dbReference>
<dbReference type="SUPFAM" id="SSF53335">
    <property type="entry name" value="S-adenosyl-L-methionine-dependent methyltransferases"/>
    <property type="match status" value="1"/>
</dbReference>
<dbReference type="PANTHER" id="PTHR43317">
    <property type="entry name" value="THERMOSPERMINE SYNTHASE ACAULIS5"/>
    <property type="match status" value="1"/>
</dbReference>
<dbReference type="GO" id="GO:0006596">
    <property type="term" value="P:polyamine biosynthetic process"/>
    <property type="evidence" value="ECO:0007669"/>
    <property type="project" value="UniProtKB-KW"/>
</dbReference>
<dbReference type="RefSeq" id="WP_192030831.1">
    <property type="nucleotide sequence ID" value="NZ_JACYTR010000051.1"/>
</dbReference>
<proteinExistence type="predicted"/>
<dbReference type="AlphaFoldDB" id="A0AAW3ZR88"/>
<accession>A0AAW3ZR88</accession>
<organism evidence="2 3">
    <name type="scientific">Pseudomarimonas arenosa</name>
    <dbReference type="NCBI Taxonomy" id="2774145"/>
    <lineage>
        <taxon>Bacteria</taxon>
        <taxon>Pseudomonadati</taxon>
        <taxon>Pseudomonadota</taxon>
        <taxon>Gammaproteobacteria</taxon>
        <taxon>Lysobacterales</taxon>
        <taxon>Lysobacteraceae</taxon>
        <taxon>Pseudomarimonas</taxon>
    </lineage>
</organism>
<keyword evidence="3" id="KW-1185">Reference proteome</keyword>
<evidence type="ECO:0000313" key="3">
    <source>
        <dbReference type="Proteomes" id="UP000613768"/>
    </source>
</evidence>
<sequence>MNRMHLLDTAPIPGGGELRLFQCGDIYTIKIAGGGDLMNSRVRESEKALARLPCERIARRPSARVLVGGLGMGFTLAEALSVLQQDAEVVVAELVPAVVEWNHHVLGEKAGHPLRDPRTRVVVDDVAQVLKANRGGFDAILLDVDNGPEGLTLTANDRLYSDLGLVSAIEALKAGGILAVWSAAPAPFFTRRLHQSGLRVEEHIVRARPNGKGERHMIWLAMN</sequence>
<keyword evidence="1" id="KW-0620">Polyamine biosynthesis</keyword>
<name>A0AAW3ZR88_9GAMM</name>
<dbReference type="Gene3D" id="3.40.50.150">
    <property type="entry name" value="Vaccinia Virus protein VP39"/>
    <property type="match status" value="1"/>
</dbReference>
<dbReference type="EMBL" id="JACYTR010000051">
    <property type="protein sequence ID" value="MBD8527410.1"/>
    <property type="molecule type" value="Genomic_DNA"/>
</dbReference>
<dbReference type="Proteomes" id="UP000613768">
    <property type="component" value="Unassembled WGS sequence"/>
</dbReference>
<reference evidence="2 3" key="1">
    <citation type="submission" date="2020-09" db="EMBL/GenBank/DDBJ databases">
        <title>Pseudoxanthomonas sp. CAU 1598 isolated from sand of Yaerae Beach.</title>
        <authorList>
            <person name="Kim W."/>
        </authorList>
    </citation>
    <scope>NUCLEOTIDE SEQUENCE [LARGE SCALE GENOMIC DNA]</scope>
    <source>
        <strain evidence="2 3">CAU 1598</strain>
    </source>
</reference>
<comment type="caution">
    <text evidence="2">The sequence shown here is derived from an EMBL/GenBank/DDBJ whole genome shotgun (WGS) entry which is preliminary data.</text>
</comment>
<dbReference type="PANTHER" id="PTHR43317:SF3">
    <property type="entry name" value="BLR2883 PROTEIN"/>
    <property type="match status" value="1"/>
</dbReference>